<evidence type="ECO:0000313" key="2">
    <source>
        <dbReference type="Proteomes" id="UP001055072"/>
    </source>
</evidence>
<organism evidence="1 2">
    <name type="scientific">Irpex rosettiformis</name>
    <dbReference type="NCBI Taxonomy" id="378272"/>
    <lineage>
        <taxon>Eukaryota</taxon>
        <taxon>Fungi</taxon>
        <taxon>Dikarya</taxon>
        <taxon>Basidiomycota</taxon>
        <taxon>Agaricomycotina</taxon>
        <taxon>Agaricomycetes</taxon>
        <taxon>Polyporales</taxon>
        <taxon>Irpicaceae</taxon>
        <taxon>Irpex</taxon>
    </lineage>
</organism>
<accession>A0ACB8TR35</accession>
<sequence>MVIIRQDMFALRKINQMKREMCSYPEWELNVEYTLLKDFEDKVKWDVKGSGPYPSYLMPSPTPSPMLSTTPYTPGALTPALSFVTGCSAPLSSPPKHSVCTTALESSYISPPAFPSIPDTSEASCSASMSTSSVSLPTPQGQVNNEVCIASPGGILITVDHHHHVPVHSLIIQFSVTY</sequence>
<proteinExistence type="predicted"/>
<reference evidence="1" key="1">
    <citation type="journal article" date="2021" name="Environ. Microbiol.">
        <title>Gene family expansions and transcriptome signatures uncover fungal adaptations to wood decay.</title>
        <authorList>
            <person name="Hage H."/>
            <person name="Miyauchi S."/>
            <person name="Viragh M."/>
            <person name="Drula E."/>
            <person name="Min B."/>
            <person name="Chaduli D."/>
            <person name="Navarro D."/>
            <person name="Favel A."/>
            <person name="Norest M."/>
            <person name="Lesage-Meessen L."/>
            <person name="Balint B."/>
            <person name="Merenyi Z."/>
            <person name="de Eugenio L."/>
            <person name="Morin E."/>
            <person name="Martinez A.T."/>
            <person name="Baldrian P."/>
            <person name="Stursova M."/>
            <person name="Martinez M.J."/>
            <person name="Novotny C."/>
            <person name="Magnuson J.K."/>
            <person name="Spatafora J.W."/>
            <person name="Maurice S."/>
            <person name="Pangilinan J."/>
            <person name="Andreopoulos W."/>
            <person name="LaButti K."/>
            <person name="Hundley H."/>
            <person name="Na H."/>
            <person name="Kuo A."/>
            <person name="Barry K."/>
            <person name="Lipzen A."/>
            <person name="Henrissat B."/>
            <person name="Riley R."/>
            <person name="Ahrendt S."/>
            <person name="Nagy L.G."/>
            <person name="Grigoriev I.V."/>
            <person name="Martin F."/>
            <person name="Rosso M.N."/>
        </authorList>
    </citation>
    <scope>NUCLEOTIDE SEQUENCE</scope>
    <source>
        <strain evidence="1">CBS 384.51</strain>
    </source>
</reference>
<keyword evidence="2" id="KW-1185">Reference proteome</keyword>
<evidence type="ECO:0000313" key="1">
    <source>
        <dbReference type="EMBL" id="KAI0084279.1"/>
    </source>
</evidence>
<dbReference type="EMBL" id="MU274945">
    <property type="protein sequence ID" value="KAI0084279.1"/>
    <property type="molecule type" value="Genomic_DNA"/>
</dbReference>
<comment type="caution">
    <text evidence="1">The sequence shown here is derived from an EMBL/GenBank/DDBJ whole genome shotgun (WGS) entry which is preliminary data.</text>
</comment>
<name>A0ACB8TR35_9APHY</name>
<protein>
    <submittedName>
        <fullName evidence="1">Uncharacterized protein</fullName>
    </submittedName>
</protein>
<dbReference type="Proteomes" id="UP001055072">
    <property type="component" value="Unassembled WGS sequence"/>
</dbReference>
<gene>
    <name evidence="1" type="ORF">BDY19DRAFT_997876</name>
</gene>